<comment type="caution">
    <text evidence="2">The sequence shown here is derived from an EMBL/GenBank/DDBJ whole genome shotgun (WGS) entry which is preliminary data.</text>
</comment>
<keyword evidence="1" id="KW-0472">Membrane</keyword>
<reference evidence="2" key="1">
    <citation type="submission" date="2021-06" db="EMBL/GenBank/DDBJ databases">
        <authorList>
            <person name="Hodson N. C."/>
            <person name="Mongue J. A."/>
            <person name="Jaron S. K."/>
        </authorList>
    </citation>
    <scope>NUCLEOTIDE SEQUENCE</scope>
</reference>
<protein>
    <submittedName>
        <fullName evidence="2">Uncharacterized protein</fullName>
    </submittedName>
</protein>
<keyword evidence="3" id="KW-1185">Reference proteome</keyword>
<evidence type="ECO:0000256" key="1">
    <source>
        <dbReference type="SAM" id="Phobius"/>
    </source>
</evidence>
<gene>
    <name evidence="2" type="ORF">AFUS01_LOCUS18733</name>
</gene>
<keyword evidence="1" id="KW-1133">Transmembrane helix</keyword>
<proteinExistence type="predicted"/>
<feature type="transmembrane region" description="Helical" evidence="1">
    <location>
        <begin position="201"/>
        <end position="220"/>
    </location>
</feature>
<accession>A0A8J2KQ98</accession>
<organism evidence="2 3">
    <name type="scientific">Allacma fusca</name>
    <dbReference type="NCBI Taxonomy" id="39272"/>
    <lineage>
        <taxon>Eukaryota</taxon>
        <taxon>Metazoa</taxon>
        <taxon>Ecdysozoa</taxon>
        <taxon>Arthropoda</taxon>
        <taxon>Hexapoda</taxon>
        <taxon>Collembola</taxon>
        <taxon>Symphypleona</taxon>
        <taxon>Sminthuridae</taxon>
        <taxon>Allacma</taxon>
    </lineage>
</organism>
<dbReference type="EMBL" id="CAJVCH010188459">
    <property type="protein sequence ID" value="CAG7730060.1"/>
    <property type="molecule type" value="Genomic_DNA"/>
</dbReference>
<keyword evidence="1" id="KW-0812">Transmembrane</keyword>
<dbReference type="Proteomes" id="UP000708208">
    <property type="component" value="Unassembled WGS sequence"/>
</dbReference>
<name>A0A8J2KQ98_9HEXA</name>
<dbReference type="AlphaFoldDB" id="A0A8J2KQ98"/>
<evidence type="ECO:0000313" key="3">
    <source>
        <dbReference type="Proteomes" id="UP000708208"/>
    </source>
</evidence>
<evidence type="ECO:0000313" key="2">
    <source>
        <dbReference type="EMBL" id="CAG7730060.1"/>
    </source>
</evidence>
<sequence length="435" mass="49418">MENTVMLQNYPVPKTKNGKILQLLVHEIPRDMDAVISENLNWLILKTTSVAEFGVKLVQNGQLSSPSFVRIIQAHNLAKNQSREMYRQVAERGNWGGLIRALEESNDHIVAELSNRLIRKHQKFGSPEWFVCLQNDDNSLHEKEKANTTNLEALEACNNSQVSQNINNESSKLRTSKGTPDNPRTVLTRKLLREKELSRKLLFGAIATLVAVVLCFGLLYRMHTHMVPKQVPSEINLIARKDASSVLEVTSANDFENLKGKENVVISNLEISSPFPQYLSAESHLEYMTVKNLTVSGGVSEKWLEYIISSFRNLQHLTIDMTAICFSATMKNISTYNPLVLENCESFQVLNSNNCYLESWIYRWQFPRLTNIIFKNVQINRRNCKNVNRLLKNNGGSYINAVFLDCNIYNCILETHGESGGYNITIAKASIPTEY</sequence>